<dbReference type="OrthoDB" id="2898509at2759"/>
<keyword evidence="3" id="KW-1185">Reference proteome</keyword>
<dbReference type="PANTHER" id="PTHR47534:SF3">
    <property type="entry name" value="ALCOHOL DEHYDROGENASE-LIKE C-TERMINAL DOMAIN-CONTAINING PROTEIN"/>
    <property type="match status" value="1"/>
</dbReference>
<reference evidence="2" key="1">
    <citation type="journal article" date="2020" name="Stud. Mycol.">
        <title>101 Dothideomycetes genomes: a test case for predicting lifestyles and emergence of pathogens.</title>
        <authorList>
            <person name="Haridas S."/>
            <person name="Albert R."/>
            <person name="Binder M."/>
            <person name="Bloem J."/>
            <person name="Labutti K."/>
            <person name="Salamov A."/>
            <person name="Andreopoulos B."/>
            <person name="Baker S."/>
            <person name="Barry K."/>
            <person name="Bills G."/>
            <person name="Bluhm B."/>
            <person name="Cannon C."/>
            <person name="Castanera R."/>
            <person name="Culley D."/>
            <person name="Daum C."/>
            <person name="Ezra D."/>
            <person name="Gonzalez J."/>
            <person name="Henrissat B."/>
            <person name="Kuo A."/>
            <person name="Liang C."/>
            <person name="Lipzen A."/>
            <person name="Lutzoni F."/>
            <person name="Magnuson J."/>
            <person name="Mondo S."/>
            <person name="Nolan M."/>
            <person name="Ohm R."/>
            <person name="Pangilinan J."/>
            <person name="Park H.-J."/>
            <person name="Ramirez L."/>
            <person name="Alfaro M."/>
            <person name="Sun H."/>
            <person name="Tritt A."/>
            <person name="Yoshinaga Y."/>
            <person name="Zwiers L.-H."/>
            <person name="Turgeon B."/>
            <person name="Goodwin S."/>
            <person name="Spatafora J."/>
            <person name="Crous P."/>
            <person name="Grigoriev I."/>
        </authorList>
    </citation>
    <scope>NUCLEOTIDE SEQUENCE</scope>
    <source>
        <strain evidence="2">CBS 113818</strain>
    </source>
</reference>
<evidence type="ECO:0000313" key="3">
    <source>
        <dbReference type="Proteomes" id="UP000799424"/>
    </source>
</evidence>
<keyword evidence="1" id="KW-0560">Oxidoreductase</keyword>
<sequence length="349" mass="38056">MPSLQTIRDGIAQLPNRTPLVIALVGGTTGIGTYVAKALATTFAAHGDKLRVYVIGRRPDRAEEVVAFGRATSPGSDWRFIQAHDLSLMSDVDRVCAEITQQEESDPFAGGKPRLDVLYMSQALSPMQASAQTKEGLDTQMSLLYYSRIRTIQRLTPLLLASPEPSHVISIYAGSVEGAHTPDALPIGTPSPERYGITAVRNHSVFMKTFMFEELAARHAGKIAFVHVYPGLVDGPTFYSDVNPLWFRVLWRVLKSLVSWYMTSPETCGTVMVFLATGRFPAKGNGVKGADVAFSTQRERGGGAYAVGMRGDENKKVSYENVRTGDTGSKVWEHTIEVLDGIDKKQSGA</sequence>
<dbReference type="EMBL" id="MU006225">
    <property type="protein sequence ID" value="KAF2827019.1"/>
    <property type="molecule type" value="Genomic_DNA"/>
</dbReference>
<evidence type="ECO:0000313" key="2">
    <source>
        <dbReference type="EMBL" id="KAF2827019.1"/>
    </source>
</evidence>
<organism evidence="2 3">
    <name type="scientific">Ophiobolus disseminans</name>
    <dbReference type="NCBI Taxonomy" id="1469910"/>
    <lineage>
        <taxon>Eukaryota</taxon>
        <taxon>Fungi</taxon>
        <taxon>Dikarya</taxon>
        <taxon>Ascomycota</taxon>
        <taxon>Pezizomycotina</taxon>
        <taxon>Dothideomycetes</taxon>
        <taxon>Pleosporomycetidae</taxon>
        <taxon>Pleosporales</taxon>
        <taxon>Pleosporineae</taxon>
        <taxon>Phaeosphaeriaceae</taxon>
        <taxon>Ophiobolus</taxon>
    </lineage>
</organism>
<evidence type="ECO:0008006" key="4">
    <source>
        <dbReference type="Google" id="ProtNLM"/>
    </source>
</evidence>
<dbReference type="AlphaFoldDB" id="A0A6A7A2N5"/>
<dbReference type="SUPFAM" id="SSF51735">
    <property type="entry name" value="NAD(P)-binding Rossmann-fold domains"/>
    <property type="match status" value="1"/>
</dbReference>
<accession>A0A6A7A2N5</accession>
<dbReference type="Gene3D" id="3.40.50.720">
    <property type="entry name" value="NAD(P)-binding Rossmann-like Domain"/>
    <property type="match status" value="1"/>
</dbReference>
<dbReference type="InterPro" id="IPR036291">
    <property type="entry name" value="NAD(P)-bd_dom_sf"/>
</dbReference>
<name>A0A6A7A2N5_9PLEO</name>
<gene>
    <name evidence="2" type="ORF">CC86DRAFT_370099</name>
</gene>
<evidence type="ECO:0000256" key="1">
    <source>
        <dbReference type="ARBA" id="ARBA00023002"/>
    </source>
</evidence>
<dbReference type="PANTHER" id="PTHR47534">
    <property type="entry name" value="YALI0E05731P"/>
    <property type="match status" value="1"/>
</dbReference>
<dbReference type="InterPro" id="IPR052228">
    <property type="entry name" value="Sec_Metab_Biosynth_Oxidored"/>
</dbReference>
<dbReference type="Proteomes" id="UP000799424">
    <property type="component" value="Unassembled WGS sequence"/>
</dbReference>
<dbReference type="GO" id="GO:0016491">
    <property type="term" value="F:oxidoreductase activity"/>
    <property type="evidence" value="ECO:0007669"/>
    <property type="project" value="UniProtKB-KW"/>
</dbReference>
<proteinExistence type="predicted"/>
<protein>
    <recommendedName>
        <fullName evidence="4">NAD(P)-binding protein</fullName>
    </recommendedName>
</protein>